<dbReference type="InterPro" id="IPR016186">
    <property type="entry name" value="C-type_lectin-like/link_sf"/>
</dbReference>
<dbReference type="AlphaFoldDB" id="A0A9Q1C7G3"/>
<dbReference type="PROSITE" id="PS00615">
    <property type="entry name" value="C_TYPE_LECTIN_1"/>
    <property type="match status" value="1"/>
</dbReference>
<dbReference type="SUPFAM" id="SSF56436">
    <property type="entry name" value="C-type lectin-like"/>
    <property type="match status" value="1"/>
</dbReference>
<dbReference type="InterPro" id="IPR001304">
    <property type="entry name" value="C-type_lectin-like"/>
</dbReference>
<feature type="chain" id="PRO_5040395415" evidence="2">
    <location>
        <begin position="24"/>
        <end position="188"/>
    </location>
</feature>
<evidence type="ECO:0000259" key="3">
    <source>
        <dbReference type="PROSITE" id="PS50041"/>
    </source>
</evidence>
<dbReference type="Gene3D" id="3.10.100.10">
    <property type="entry name" value="Mannose-Binding Protein A, subunit A"/>
    <property type="match status" value="1"/>
</dbReference>
<dbReference type="SMART" id="SM00034">
    <property type="entry name" value="CLECT"/>
    <property type="match status" value="1"/>
</dbReference>
<dbReference type="Proteomes" id="UP001152320">
    <property type="component" value="Chromosome 6"/>
</dbReference>
<dbReference type="OrthoDB" id="6337382at2759"/>
<reference evidence="4" key="1">
    <citation type="submission" date="2021-10" db="EMBL/GenBank/DDBJ databases">
        <title>Tropical sea cucumber genome reveals ecological adaptation and Cuvierian tubules defense mechanism.</title>
        <authorList>
            <person name="Chen T."/>
        </authorList>
    </citation>
    <scope>NUCLEOTIDE SEQUENCE</scope>
    <source>
        <strain evidence="4">Nanhai2018</strain>
        <tissue evidence="4">Muscle</tissue>
    </source>
</reference>
<name>A0A9Q1C7G3_HOLLE</name>
<accession>A0A9Q1C7G3</accession>
<evidence type="ECO:0000313" key="4">
    <source>
        <dbReference type="EMBL" id="KAJ8039772.1"/>
    </source>
</evidence>
<feature type="domain" description="C-type lectin" evidence="3">
    <location>
        <begin position="58"/>
        <end position="180"/>
    </location>
</feature>
<organism evidence="4 5">
    <name type="scientific">Holothuria leucospilota</name>
    <name type="common">Black long sea cucumber</name>
    <name type="synonym">Mertensiothuria leucospilota</name>
    <dbReference type="NCBI Taxonomy" id="206669"/>
    <lineage>
        <taxon>Eukaryota</taxon>
        <taxon>Metazoa</taxon>
        <taxon>Echinodermata</taxon>
        <taxon>Eleutherozoa</taxon>
        <taxon>Echinozoa</taxon>
        <taxon>Holothuroidea</taxon>
        <taxon>Aspidochirotacea</taxon>
        <taxon>Aspidochirotida</taxon>
        <taxon>Holothuriidae</taxon>
        <taxon>Holothuria</taxon>
    </lineage>
</organism>
<dbReference type="InterPro" id="IPR016187">
    <property type="entry name" value="CTDL_fold"/>
</dbReference>
<evidence type="ECO:0000256" key="2">
    <source>
        <dbReference type="SAM" id="SignalP"/>
    </source>
</evidence>
<gene>
    <name evidence="4" type="ORF">HOLleu_13878</name>
</gene>
<feature type="signal peptide" evidence="2">
    <location>
        <begin position="1"/>
        <end position="23"/>
    </location>
</feature>
<dbReference type="InterPro" id="IPR050111">
    <property type="entry name" value="C-type_lectin/snaclec_domain"/>
</dbReference>
<dbReference type="InterPro" id="IPR018378">
    <property type="entry name" value="C-type_lectin_CS"/>
</dbReference>
<evidence type="ECO:0000256" key="1">
    <source>
        <dbReference type="ARBA" id="ARBA00023157"/>
    </source>
</evidence>
<keyword evidence="2" id="KW-0732">Signal</keyword>
<dbReference type="Pfam" id="PF00059">
    <property type="entry name" value="Lectin_C"/>
    <property type="match status" value="1"/>
</dbReference>
<dbReference type="PROSITE" id="PS50041">
    <property type="entry name" value="C_TYPE_LECTIN_2"/>
    <property type="match status" value="1"/>
</dbReference>
<keyword evidence="1" id="KW-1015">Disulfide bond</keyword>
<keyword evidence="5" id="KW-1185">Reference proteome</keyword>
<comment type="caution">
    <text evidence="4">The sequence shown here is derived from an EMBL/GenBank/DDBJ whole genome shotgun (WGS) entry which is preliminary data.</text>
</comment>
<protein>
    <submittedName>
        <fullName evidence="4">Collectin-12</fullName>
    </submittedName>
</protein>
<evidence type="ECO:0000313" key="5">
    <source>
        <dbReference type="Proteomes" id="UP001152320"/>
    </source>
</evidence>
<proteinExistence type="predicted"/>
<dbReference type="EMBL" id="JAIZAY010000006">
    <property type="protein sequence ID" value="KAJ8039772.1"/>
    <property type="molecule type" value="Genomic_DNA"/>
</dbReference>
<dbReference type="PANTHER" id="PTHR22803">
    <property type="entry name" value="MANNOSE, PHOSPHOLIPASE, LECTIN RECEPTOR RELATED"/>
    <property type="match status" value="1"/>
</dbReference>
<sequence>MASKQKRVILVLTLLAFSELIKSMGFGKFNKMFPLREEEKKCFRRAKNEKGMQQWHRWNQSSYTFVHTKSTWEDAANACSAMSEGAHLVFIESEPENREVSRLAKAASEGKEERWWIGLTDKVTEGSWKWYNVSLFYTSWGDGEPNNFHEDCGELGYWWNNDFALWNNEPCTRQKKFICEKDSETSLN</sequence>